<comment type="caution">
    <text evidence="2">The sequence shown here is derived from an EMBL/GenBank/DDBJ whole genome shotgun (WGS) entry which is preliminary data.</text>
</comment>
<accession>A0A4Y3URG1</accession>
<organism evidence="2 3">
    <name type="scientific">Microbacterium lacticum</name>
    <dbReference type="NCBI Taxonomy" id="33885"/>
    <lineage>
        <taxon>Bacteria</taxon>
        <taxon>Bacillati</taxon>
        <taxon>Actinomycetota</taxon>
        <taxon>Actinomycetes</taxon>
        <taxon>Micrococcales</taxon>
        <taxon>Microbacteriaceae</taxon>
        <taxon>Microbacterium</taxon>
    </lineage>
</organism>
<dbReference type="EMBL" id="VFPS01000003">
    <property type="protein sequence ID" value="TQM98083.1"/>
    <property type="molecule type" value="Genomic_DNA"/>
</dbReference>
<evidence type="ECO:0000259" key="1">
    <source>
        <dbReference type="Pfam" id="PF08937"/>
    </source>
</evidence>
<reference evidence="2 3" key="1">
    <citation type="submission" date="2019-06" db="EMBL/GenBank/DDBJ databases">
        <title>Sequencing the genomes of 1000 actinobacteria strains.</title>
        <authorList>
            <person name="Klenk H.-P."/>
        </authorList>
    </citation>
    <scope>NUCLEOTIDE SEQUENCE [LARGE SCALE GENOMIC DNA]</scope>
    <source>
        <strain evidence="2 3">DSM 20427</strain>
    </source>
</reference>
<proteinExistence type="predicted"/>
<dbReference type="InterPro" id="IPR015032">
    <property type="entry name" value="ThsB__TIR-like_domain"/>
</dbReference>
<protein>
    <submittedName>
        <fullName evidence="2">TIR-like protein DUF1863</fullName>
    </submittedName>
</protein>
<dbReference type="Proteomes" id="UP000319804">
    <property type="component" value="Unassembled WGS sequence"/>
</dbReference>
<dbReference type="RefSeq" id="WP_229661607.1">
    <property type="nucleotide sequence ID" value="NZ_BJNA01000050.1"/>
</dbReference>
<feature type="domain" description="Thoeris protein ThsB TIR-like" evidence="1">
    <location>
        <begin position="30"/>
        <end position="130"/>
    </location>
</feature>
<dbReference type="AlphaFoldDB" id="A0A4Y3URG1"/>
<sequence>MTTKFQMQQVQVLAERASQKKIDYTRHKCFISYHVADLTEVETFVTDFGSEFIPRSVGVTEDDDFVASVDTDYIKRRIREKYLADSTVTIVLLGTGTWGRKFVDWEISSSLRNDTVNKRSGLLVIPLPSMNNRATLPDRVKDNWVASNAAASYASYRSYPTTLAGLRDDIEAAFQARSSKGHLVDNSRALRQRNAS</sequence>
<evidence type="ECO:0000313" key="2">
    <source>
        <dbReference type="EMBL" id="TQM98083.1"/>
    </source>
</evidence>
<keyword evidence="3" id="KW-1185">Reference proteome</keyword>
<evidence type="ECO:0000313" key="3">
    <source>
        <dbReference type="Proteomes" id="UP000319804"/>
    </source>
</evidence>
<name>A0A4Y3URG1_9MICO</name>
<gene>
    <name evidence="2" type="ORF">FHX68_2108</name>
</gene>
<dbReference type="Pfam" id="PF08937">
    <property type="entry name" value="ThsB_TIR"/>
    <property type="match status" value="1"/>
</dbReference>